<feature type="region of interest" description="Disordered" evidence="13">
    <location>
        <begin position="1"/>
        <end position="73"/>
    </location>
</feature>
<dbReference type="PANTHER" id="PTHR22938">
    <property type="entry name" value="ZINC FINGER PROTEIN 598"/>
    <property type="match status" value="1"/>
</dbReference>
<evidence type="ECO:0000256" key="8">
    <source>
        <dbReference type="ARBA" id="ARBA00022723"/>
    </source>
</evidence>
<dbReference type="PROSITE" id="PS50089">
    <property type="entry name" value="ZF_RING_2"/>
    <property type="match status" value="1"/>
</dbReference>
<keyword evidence="8" id="KW-0479">Metal-binding</keyword>
<comment type="similarity">
    <text evidence="11">Belongs to the ZNF598/HEL2 family.</text>
</comment>
<evidence type="ECO:0000256" key="13">
    <source>
        <dbReference type="SAM" id="MobiDB-lite"/>
    </source>
</evidence>
<keyword evidence="7" id="KW-0808">Transferase</keyword>
<gene>
    <name evidence="15" type="ORF">M407DRAFT_21719</name>
</gene>
<dbReference type="SUPFAM" id="SSF57850">
    <property type="entry name" value="RING/U-box"/>
    <property type="match status" value="1"/>
</dbReference>
<dbReference type="GO" id="GO:0072344">
    <property type="term" value="P:rescue of stalled ribosome"/>
    <property type="evidence" value="ECO:0007669"/>
    <property type="project" value="InterPro"/>
</dbReference>
<keyword evidence="6" id="KW-0597">Phosphoprotein</keyword>
<evidence type="ECO:0000256" key="7">
    <source>
        <dbReference type="ARBA" id="ARBA00022679"/>
    </source>
</evidence>
<feature type="compositionally biased region" description="Polar residues" evidence="13">
    <location>
        <begin position="730"/>
        <end position="739"/>
    </location>
</feature>
<dbReference type="EMBL" id="KN822986">
    <property type="protein sequence ID" value="KIO29150.1"/>
    <property type="molecule type" value="Genomic_DNA"/>
</dbReference>
<dbReference type="AlphaFoldDB" id="A0A0C3QDN9"/>
<dbReference type="Pfam" id="PF23230">
    <property type="entry name" value="zf-C2H2_13"/>
    <property type="match status" value="1"/>
</dbReference>
<feature type="compositionally biased region" description="Acidic residues" evidence="13">
    <location>
        <begin position="62"/>
        <end position="73"/>
    </location>
</feature>
<dbReference type="OrthoDB" id="3838338at2759"/>
<dbReference type="CDD" id="cd16615">
    <property type="entry name" value="RING-HC_ZNF598"/>
    <property type="match status" value="1"/>
</dbReference>
<evidence type="ECO:0000256" key="11">
    <source>
        <dbReference type="ARBA" id="ARBA00035113"/>
    </source>
</evidence>
<feature type="compositionally biased region" description="Low complexity" evidence="13">
    <location>
        <begin position="595"/>
        <end position="614"/>
    </location>
</feature>
<dbReference type="InterPro" id="IPR013083">
    <property type="entry name" value="Znf_RING/FYVE/PHD"/>
</dbReference>
<organism evidence="15 16">
    <name type="scientific">Tulasnella calospora MUT 4182</name>
    <dbReference type="NCBI Taxonomy" id="1051891"/>
    <lineage>
        <taxon>Eukaryota</taxon>
        <taxon>Fungi</taxon>
        <taxon>Dikarya</taxon>
        <taxon>Basidiomycota</taxon>
        <taxon>Agaricomycotina</taxon>
        <taxon>Agaricomycetes</taxon>
        <taxon>Cantharellales</taxon>
        <taxon>Tulasnellaceae</taxon>
        <taxon>Tulasnella</taxon>
    </lineage>
</organism>
<keyword evidence="9 12" id="KW-0863">Zinc-finger</keyword>
<dbReference type="PROSITE" id="PS00028">
    <property type="entry name" value="ZINC_FINGER_C2H2_1"/>
    <property type="match status" value="1"/>
</dbReference>
<feature type="compositionally biased region" description="Polar residues" evidence="13">
    <location>
        <begin position="1"/>
        <end position="12"/>
    </location>
</feature>
<dbReference type="InterPro" id="IPR044288">
    <property type="entry name" value="ZNF598/HEL2"/>
</dbReference>
<dbReference type="Proteomes" id="UP000054248">
    <property type="component" value="Unassembled WGS sequence"/>
</dbReference>
<dbReference type="InterPro" id="IPR041888">
    <property type="entry name" value="RING-HC_ZNF598/HEL2"/>
</dbReference>
<comment type="subcellular location">
    <subcellularLocation>
        <location evidence="2">Cytoplasm</location>
    </subcellularLocation>
</comment>
<feature type="region of interest" description="Disordered" evidence="13">
    <location>
        <begin position="357"/>
        <end position="427"/>
    </location>
</feature>
<dbReference type="InterPro" id="IPR001841">
    <property type="entry name" value="Znf_RING"/>
</dbReference>
<comment type="catalytic activity">
    <reaction evidence="1">
        <text>S-ubiquitinyl-[E2 ubiquitin-conjugating enzyme]-L-cysteine + [acceptor protein]-L-lysine = [E2 ubiquitin-conjugating enzyme]-L-cysteine + N(6)-ubiquitinyl-[acceptor protein]-L-lysine.</text>
        <dbReference type="EC" id="2.3.2.27"/>
    </reaction>
</comment>
<evidence type="ECO:0000256" key="2">
    <source>
        <dbReference type="ARBA" id="ARBA00004496"/>
    </source>
</evidence>
<sequence>MATAVQQQSQATNRGRGGPRGRGRRTNNRGRGRGGASITKSPSESAVDEVTDELKDTTISPAEEDIDTPANEEGEPDVCWICAEKIKYYSLGECNHITCHVCALRLRALYKKNECTFCKEPQNTIIFASTADKPFQDHDLASMQFGDTKLAIRFETQEIMEDSLLILRFNCPDDSCDVIGNGWADLKWHVKDTHKRLLCDLCIRNKKIFAHEHTTYTPDQLHIHLPSMRRTVGAGPRHGKQKDKETGSHPMCEFCRDCYYGDDELFAHMRERHEECFICKKQGILHQHFQNWQDLEVHFKKEHFPCQNPACLEKKFIVFPTSMDLQGHMVDEHSDSMTSKDKKGARRVEMAFAFAPAHRGGGAGGGGGPPDPPGPSSSSQPGAGTMRRTVFGAQLSTPSGSSGSGAPSRNLPGPSTAASGPSFDRSDTDQVLQQYADLTTFLGTLGPSANGIIAIRAAIRSWRSSESTVYDMLETIFTVLERNMDKMSKVIDRLVPIFEGEKRSELLDAWGGMKAQQERRLPGTRATQPDQMDFAGVSSGRVINVKQQTTRSRGGRDRVEQAATSSTVPLSAGQLAQRRLVPGALPPEQPNRAFPALAGASSRPSPAGGSWAPGLYAPVPRPAPVIRSEHVGGKKSGGRKNNGPPAPSLSQSAFPALPTVKDDLPKDFIGGANAGYKPFGTTPPPVTNAWGSGPKPTPSRSNTANAGGSNNRSQQQPSGGKDKKGKGKQTLFTLGSLPT</sequence>
<evidence type="ECO:0000256" key="9">
    <source>
        <dbReference type="ARBA" id="ARBA00022771"/>
    </source>
</evidence>
<dbReference type="HOGENOM" id="CLU_008515_0_0_1"/>
<dbReference type="Pfam" id="PF23202">
    <property type="entry name" value="PAH_ZNF598"/>
    <property type="match status" value="1"/>
</dbReference>
<name>A0A0C3QDN9_9AGAM</name>
<accession>A0A0C3QDN9</accession>
<dbReference type="GO" id="GO:0016567">
    <property type="term" value="P:protein ubiquitination"/>
    <property type="evidence" value="ECO:0007669"/>
    <property type="project" value="TreeGrafter"/>
</dbReference>
<dbReference type="GO" id="GO:0008270">
    <property type="term" value="F:zinc ion binding"/>
    <property type="evidence" value="ECO:0007669"/>
    <property type="project" value="UniProtKB-KW"/>
</dbReference>
<keyword evidence="5" id="KW-0963">Cytoplasm</keyword>
<dbReference type="GO" id="GO:0043022">
    <property type="term" value="F:ribosome binding"/>
    <property type="evidence" value="ECO:0007669"/>
    <property type="project" value="TreeGrafter"/>
</dbReference>
<evidence type="ECO:0000256" key="6">
    <source>
        <dbReference type="ARBA" id="ARBA00022553"/>
    </source>
</evidence>
<dbReference type="Gene3D" id="3.30.40.10">
    <property type="entry name" value="Zinc/RING finger domain, C3HC4 (zinc finger)"/>
    <property type="match status" value="1"/>
</dbReference>
<evidence type="ECO:0000313" key="15">
    <source>
        <dbReference type="EMBL" id="KIO29150.1"/>
    </source>
</evidence>
<comment type="pathway">
    <text evidence="3">Protein modification; protein ubiquitination.</text>
</comment>
<reference evidence="15 16" key="1">
    <citation type="submission" date="2014-04" db="EMBL/GenBank/DDBJ databases">
        <authorList>
            <consortium name="DOE Joint Genome Institute"/>
            <person name="Kuo A."/>
            <person name="Girlanda M."/>
            <person name="Perotto S."/>
            <person name="Kohler A."/>
            <person name="Nagy L.G."/>
            <person name="Floudas D."/>
            <person name="Copeland A."/>
            <person name="Barry K.W."/>
            <person name="Cichocki N."/>
            <person name="Veneault-Fourrey C."/>
            <person name="LaButti K."/>
            <person name="Lindquist E.A."/>
            <person name="Lipzen A."/>
            <person name="Lundell T."/>
            <person name="Morin E."/>
            <person name="Murat C."/>
            <person name="Sun H."/>
            <person name="Tunlid A."/>
            <person name="Henrissat B."/>
            <person name="Grigoriev I.V."/>
            <person name="Hibbett D.S."/>
            <person name="Martin F."/>
            <person name="Nordberg H.P."/>
            <person name="Cantor M.N."/>
            <person name="Hua S.X."/>
        </authorList>
    </citation>
    <scope>NUCLEOTIDE SEQUENCE [LARGE SCALE GENOMIC DNA]</scope>
    <source>
        <strain evidence="15 16">MUT 4182</strain>
    </source>
</reference>
<dbReference type="InterPro" id="IPR056437">
    <property type="entry name" value="Znf-C2H2_ZNF598/HEL2"/>
</dbReference>
<dbReference type="PANTHER" id="PTHR22938:SF0">
    <property type="entry name" value="E3 UBIQUITIN-PROTEIN LIGASE ZNF598"/>
    <property type="match status" value="1"/>
</dbReference>
<keyword evidence="10" id="KW-0862">Zinc</keyword>
<evidence type="ECO:0000256" key="3">
    <source>
        <dbReference type="ARBA" id="ARBA00004906"/>
    </source>
</evidence>
<dbReference type="STRING" id="1051891.A0A0C3QDN9"/>
<feature type="domain" description="RING-type" evidence="14">
    <location>
        <begin position="79"/>
        <end position="119"/>
    </location>
</feature>
<dbReference type="InterPro" id="IPR057634">
    <property type="entry name" value="PAH_ZNF598/HEL2"/>
</dbReference>
<reference evidence="16" key="2">
    <citation type="submission" date="2015-01" db="EMBL/GenBank/DDBJ databases">
        <title>Evolutionary Origins and Diversification of the Mycorrhizal Mutualists.</title>
        <authorList>
            <consortium name="DOE Joint Genome Institute"/>
            <consortium name="Mycorrhizal Genomics Consortium"/>
            <person name="Kohler A."/>
            <person name="Kuo A."/>
            <person name="Nagy L.G."/>
            <person name="Floudas D."/>
            <person name="Copeland A."/>
            <person name="Barry K.W."/>
            <person name="Cichocki N."/>
            <person name="Veneault-Fourrey C."/>
            <person name="LaButti K."/>
            <person name="Lindquist E.A."/>
            <person name="Lipzen A."/>
            <person name="Lundell T."/>
            <person name="Morin E."/>
            <person name="Murat C."/>
            <person name="Riley R."/>
            <person name="Ohm R."/>
            <person name="Sun H."/>
            <person name="Tunlid A."/>
            <person name="Henrissat B."/>
            <person name="Grigoriev I.V."/>
            <person name="Hibbett D.S."/>
            <person name="Martin F."/>
        </authorList>
    </citation>
    <scope>NUCLEOTIDE SEQUENCE [LARGE SCALE GENOMIC DNA]</scope>
    <source>
        <strain evidence="16">MUT 4182</strain>
    </source>
</reference>
<dbReference type="EC" id="2.3.2.27" evidence="4"/>
<keyword evidence="16" id="KW-1185">Reference proteome</keyword>
<evidence type="ECO:0000256" key="4">
    <source>
        <dbReference type="ARBA" id="ARBA00012483"/>
    </source>
</evidence>
<evidence type="ECO:0000313" key="16">
    <source>
        <dbReference type="Proteomes" id="UP000054248"/>
    </source>
</evidence>
<proteinExistence type="inferred from homology"/>
<dbReference type="InterPro" id="IPR013087">
    <property type="entry name" value="Znf_C2H2_type"/>
</dbReference>
<dbReference type="SMART" id="SM00355">
    <property type="entry name" value="ZnF_C2H2"/>
    <property type="match status" value="4"/>
</dbReference>
<dbReference type="Pfam" id="PF25447">
    <property type="entry name" value="RING_ZNF598"/>
    <property type="match status" value="1"/>
</dbReference>
<feature type="compositionally biased region" description="Polar residues" evidence="13">
    <location>
        <begin position="698"/>
        <end position="718"/>
    </location>
</feature>
<evidence type="ECO:0000256" key="10">
    <source>
        <dbReference type="ARBA" id="ARBA00022833"/>
    </source>
</evidence>
<feature type="compositionally biased region" description="Low complexity" evidence="13">
    <location>
        <begin position="396"/>
        <end position="408"/>
    </location>
</feature>
<evidence type="ECO:0000259" key="14">
    <source>
        <dbReference type="PROSITE" id="PS50089"/>
    </source>
</evidence>
<feature type="compositionally biased region" description="Gly residues" evidence="13">
    <location>
        <begin position="359"/>
        <end position="368"/>
    </location>
</feature>
<feature type="region of interest" description="Disordered" evidence="13">
    <location>
        <begin position="536"/>
        <end position="739"/>
    </location>
</feature>
<evidence type="ECO:0000256" key="1">
    <source>
        <dbReference type="ARBA" id="ARBA00000900"/>
    </source>
</evidence>
<feature type="compositionally biased region" description="Basic residues" evidence="13">
    <location>
        <begin position="17"/>
        <end position="32"/>
    </location>
</feature>
<evidence type="ECO:0000256" key="5">
    <source>
        <dbReference type="ARBA" id="ARBA00022490"/>
    </source>
</evidence>
<evidence type="ECO:0000256" key="12">
    <source>
        <dbReference type="PROSITE-ProRule" id="PRU00175"/>
    </source>
</evidence>
<protein>
    <recommendedName>
        <fullName evidence="4">RING-type E3 ubiquitin transferase</fullName>
        <ecNumber evidence="4">2.3.2.27</ecNumber>
    </recommendedName>
</protein>
<dbReference type="GO" id="GO:0005737">
    <property type="term" value="C:cytoplasm"/>
    <property type="evidence" value="ECO:0007669"/>
    <property type="project" value="UniProtKB-SubCell"/>
</dbReference>
<dbReference type="GO" id="GO:0061630">
    <property type="term" value="F:ubiquitin protein ligase activity"/>
    <property type="evidence" value="ECO:0007669"/>
    <property type="project" value="UniProtKB-EC"/>
</dbReference>